<protein>
    <submittedName>
        <fullName evidence="3">Serine/threonine-protein phosphatase</fullName>
    </submittedName>
</protein>
<dbReference type="OrthoDB" id="4935951at2"/>
<dbReference type="Gene3D" id="3.60.40.10">
    <property type="entry name" value="PPM-type phosphatase domain"/>
    <property type="match status" value="1"/>
</dbReference>
<dbReference type="GO" id="GO:0016791">
    <property type="term" value="F:phosphatase activity"/>
    <property type="evidence" value="ECO:0007669"/>
    <property type="project" value="TreeGrafter"/>
</dbReference>
<dbReference type="Proteomes" id="UP000321805">
    <property type="component" value="Chromosome"/>
</dbReference>
<dbReference type="SUPFAM" id="SSF81606">
    <property type="entry name" value="PP2C-like"/>
    <property type="match status" value="1"/>
</dbReference>
<dbReference type="InterPro" id="IPR052016">
    <property type="entry name" value="Bact_Sigma-Reg"/>
</dbReference>
<organism evidence="3 4">
    <name type="scientific">Baekduia soli</name>
    <dbReference type="NCBI Taxonomy" id="496014"/>
    <lineage>
        <taxon>Bacteria</taxon>
        <taxon>Bacillati</taxon>
        <taxon>Actinomycetota</taxon>
        <taxon>Thermoleophilia</taxon>
        <taxon>Solirubrobacterales</taxon>
        <taxon>Baekduiaceae</taxon>
        <taxon>Baekduia</taxon>
    </lineage>
</organism>
<keyword evidence="4" id="KW-1185">Reference proteome</keyword>
<reference evidence="3 4" key="1">
    <citation type="journal article" date="2018" name="J. Microbiol.">
        <title>Baekduia soli gen. nov., sp. nov., a novel bacterium isolated from the soil of Baekdu Mountain and proposal of a novel family name, Baekduiaceae fam. nov.</title>
        <authorList>
            <person name="An D.S."/>
            <person name="Siddiqi M.Z."/>
            <person name="Kim K.H."/>
            <person name="Yu H.S."/>
            <person name="Im W.T."/>
        </authorList>
    </citation>
    <scope>NUCLEOTIDE SEQUENCE [LARGE SCALE GENOMIC DNA]</scope>
    <source>
        <strain evidence="3 4">BR7-21</strain>
    </source>
</reference>
<evidence type="ECO:0000313" key="3">
    <source>
        <dbReference type="EMBL" id="QEC46519.1"/>
    </source>
</evidence>
<dbReference type="EMBL" id="CP042430">
    <property type="protein sequence ID" value="QEC46519.1"/>
    <property type="molecule type" value="Genomic_DNA"/>
</dbReference>
<feature type="domain" description="PPM-type phosphatase" evidence="2">
    <location>
        <begin position="168"/>
        <end position="384"/>
    </location>
</feature>
<evidence type="ECO:0000256" key="1">
    <source>
        <dbReference type="ARBA" id="ARBA00022801"/>
    </source>
</evidence>
<evidence type="ECO:0000313" key="4">
    <source>
        <dbReference type="Proteomes" id="UP000321805"/>
    </source>
</evidence>
<evidence type="ECO:0000259" key="2">
    <source>
        <dbReference type="SMART" id="SM00331"/>
    </source>
</evidence>
<name>A0A5B8U0H6_9ACTN</name>
<dbReference type="InterPro" id="IPR036457">
    <property type="entry name" value="PPM-type-like_dom_sf"/>
</dbReference>
<sequence length="398" mass="41918">MDRDPFSELLRRTHLSAPSDVGGVIAEQAAALGAADVTVHVIDYELDSLMALAPAGGVPLSVTGTMAGRAFSTTTALRASPDEGSGERLWMPLVDGTERLGTLGLTFPDGVLDEPLLALCERYAHLAAILLVAKGAYGDAIERTRRRRPMTIASELVWALAPPLVFATDGLAVSGMLEPCYDNGGDAFDYAVNGRTLHAAVLDAMGHGLAAAGVAAFAISAYRHSRRDGRDLVATHLAMDQAVGEQFPDDRFVTAIIAELDLDTGVLSWISAGHPRPLVVRGGRRARSLIATPCTPLGVPGGPAAEVAHESLQPGDLVLFFTDGLSEASREDGTRLGVEGLGAFIEREAAAGLTVAETLRRLRRSLLHATDDLADDATALLVQWRGGDEHGLLPQTVE</sequence>
<accession>A0A5B8U0H6</accession>
<dbReference type="InterPro" id="IPR001932">
    <property type="entry name" value="PPM-type_phosphatase-like_dom"/>
</dbReference>
<dbReference type="PANTHER" id="PTHR43156:SF2">
    <property type="entry name" value="STAGE II SPORULATION PROTEIN E"/>
    <property type="match status" value="1"/>
</dbReference>
<dbReference type="PANTHER" id="PTHR43156">
    <property type="entry name" value="STAGE II SPORULATION PROTEIN E-RELATED"/>
    <property type="match status" value="1"/>
</dbReference>
<dbReference type="RefSeq" id="WP_146915814.1">
    <property type="nucleotide sequence ID" value="NZ_CP042430.1"/>
</dbReference>
<dbReference type="SMART" id="SM00331">
    <property type="entry name" value="PP2C_SIG"/>
    <property type="match status" value="1"/>
</dbReference>
<proteinExistence type="predicted"/>
<dbReference type="AlphaFoldDB" id="A0A5B8U0H6"/>
<dbReference type="KEGG" id="bsol:FSW04_02275"/>
<dbReference type="Pfam" id="PF07228">
    <property type="entry name" value="SpoIIE"/>
    <property type="match status" value="1"/>
</dbReference>
<keyword evidence="1" id="KW-0378">Hydrolase</keyword>
<gene>
    <name evidence="3" type="ORF">FSW04_02275</name>
</gene>